<proteinExistence type="predicted"/>
<evidence type="ECO:0000313" key="3">
    <source>
        <dbReference type="Proteomes" id="UP000004810"/>
    </source>
</evidence>
<feature type="non-terminal residue" evidence="2">
    <location>
        <position position="1"/>
    </location>
</feature>
<dbReference type="EMBL" id="ADBV01021794">
    <property type="protein sequence ID" value="EJW70467.1"/>
    <property type="molecule type" value="Genomic_DNA"/>
</dbReference>
<organism evidence="2 3">
    <name type="scientific">Wuchereria bancrofti</name>
    <dbReference type="NCBI Taxonomy" id="6293"/>
    <lineage>
        <taxon>Eukaryota</taxon>
        <taxon>Metazoa</taxon>
        <taxon>Ecdysozoa</taxon>
        <taxon>Nematoda</taxon>
        <taxon>Chromadorea</taxon>
        <taxon>Rhabditida</taxon>
        <taxon>Spirurina</taxon>
        <taxon>Spiruromorpha</taxon>
        <taxon>Filarioidea</taxon>
        <taxon>Onchocercidae</taxon>
        <taxon>Wuchereria</taxon>
    </lineage>
</organism>
<evidence type="ECO:0000313" key="2">
    <source>
        <dbReference type="EMBL" id="EJW70467.1"/>
    </source>
</evidence>
<name>J9E0N5_WUCBA</name>
<protein>
    <submittedName>
        <fullName evidence="2">Uncharacterized protein</fullName>
    </submittedName>
</protein>
<evidence type="ECO:0000256" key="1">
    <source>
        <dbReference type="SAM" id="MobiDB-lite"/>
    </source>
</evidence>
<dbReference type="Proteomes" id="UP000004810">
    <property type="component" value="Unassembled WGS sequence"/>
</dbReference>
<accession>J9E0N5</accession>
<dbReference type="AlphaFoldDB" id="J9E0N5"/>
<sequence length="65" mass="7709">TSSLMNKDARITAFMENEKETRNEEEPFIWDDAWETPMDVHAATEWRESPLNPFSKSKKFEEKTT</sequence>
<comment type="caution">
    <text evidence="2">The sequence shown here is derived from an EMBL/GenBank/DDBJ whole genome shotgun (WGS) entry which is preliminary data.</text>
</comment>
<reference evidence="3" key="1">
    <citation type="submission" date="2012-08" db="EMBL/GenBank/DDBJ databases">
        <title>The Genome Sequence of Wuchereria bancrofti.</title>
        <authorList>
            <person name="Nutman T.B."/>
            <person name="Fink D.L."/>
            <person name="Russ C."/>
            <person name="Young S."/>
            <person name="Zeng Q."/>
            <person name="Koehrsen M."/>
            <person name="Alvarado L."/>
            <person name="Berlin A."/>
            <person name="Chapman S.B."/>
            <person name="Chen Z."/>
            <person name="Freedman E."/>
            <person name="Gellesch M."/>
            <person name="Goldberg J."/>
            <person name="Griggs A."/>
            <person name="Gujja S."/>
            <person name="Heilman E.R."/>
            <person name="Heiman D."/>
            <person name="Hepburn T."/>
            <person name="Howarth C."/>
            <person name="Jen D."/>
            <person name="Larson L."/>
            <person name="Lewis B."/>
            <person name="Mehta T."/>
            <person name="Park D."/>
            <person name="Pearson M."/>
            <person name="Roberts A."/>
            <person name="Saif S."/>
            <person name="Shea T."/>
            <person name="Shenoy N."/>
            <person name="Sisk P."/>
            <person name="Stolte C."/>
            <person name="Sykes S."/>
            <person name="Walk T."/>
            <person name="White J."/>
            <person name="Yandava C."/>
            <person name="Haas B."/>
            <person name="Henn M.R."/>
            <person name="Nusbaum C."/>
            <person name="Birren B."/>
        </authorList>
    </citation>
    <scope>NUCLEOTIDE SEQUENCE [LARGE SCALE GENOMIC DNA]</scope>
    <source>
        <strain evidence="3">NA</strain>
    </source>
</reference>
<feature type="region of interest" description="Disordered" evidence="1">
    <location>
        <begin position="45"/>
        <end position="65"/>
    </location>
</feature>
<gene>
    <name evidence="2" type="ORF">WUBG_18625</name>
</gene>